<dbReference type="FunFam" id="3.90.70.10:FF:000006">
    <property type="entry name" value="Cathepsin S"/>
    <property type="match status" value="1"/>
</dbReference>
<keyword evidence="3" id="KW-0378">Hydrolase</keyword>
<dbReference type="InterPro" id="IPR013201">
    <property type="entry name" value="Prot_inhib_I29"/>
</dbReference>
<feature type="chain" id="PRO_5034849453" description="Cathepsin L1-like" evidence="7">
    <location>
        <begin position="22"/>
        <end position="324"/>
    </location>
</feature>
<evidence type="ECO:0000256" key="2">
    <source>
        <dbReference type="ARBA" id="ARBA00022670"/>
    </source>
</evidence>
<dbReference type="GO" id="GO:0008234">
    <property type="term" value="F:cysteine-type peptidase activity"/>
    <property type="evidence" value="ECO:0007669"/>
    <property type="project" value="UniProtKB-KW"/>
</dbReference>
<keyword evidence="5" id="KW-0865">Zymogen</keyword>
<dbReference type="PROSITE" id="PS00139">
    <property type="entry name" value="THIOL_PROTEASE_CYS"/>
    <property type="match status" value="1"/>
</dbReference>
<dbReference type="OMA" id="THAKEYP"/>
<evidence type="ECO:0000256" key="6">
    <source>
        <dbReference type="ARBA" id="ARBA00023157"/>
    </source>
</evidence>
<accession>A0A8D2KRE1</accession>
<dbReference type="CDD" id="cd02248">
    <property type="entry name" value="Peptidase_C1A"/>
    <property type="match status" value="1"/>
</dbReference>
<sequence length="324" mass="36761">MLQVLMIATSCLLSQQMLSAALDLSLEETWRNWKVTHAKEYPEGEEPVQREIWEKALQMIEKHNHEASQGKHTYELSLNQFSDLTNEEFDQLNGYFPDLEEDYKNVTIFQESATLETPREVDWRRKGYVTPVKNQGACGSCWAFSATGALEGLHFKKTRKLISLSEQNLVDCSWKQGNKGCNHGQSSQAFQYVIDNKGINLESTYPYEKKSDRVAARCTSYSEVERRNLRALEQAVASIGPISISIDASSEQFKSYKNGKMSFEKDTNLPFGWTRRPLAHTLTLSLLILPHSWSDTWGEAGYMRLARGDHNNCGVADSASLPTM</sequence>
<dbReference type="Ensembl" id="ENSVKKT00000001725.1">
    <property type="protein sequence ID" value="ENSVKKP00000001668.1"/>
    <property type="gene ID" value="ENSVKKG00000001375.1"/>
</dbReference>
<keyword evidence="6" id="KW-1015">Disulfide bond</keyword>
<dbReference type="Gene3D" id="3.90.70.10">
    <property type="entry name" value="Cysteine proteinases"/>
    <property type="match status" value="1"/>
</dbReference>
<dbReference type="AlphaFoldDB" id="A0A8D2KRE1"/>
<dbReference type="InterPro" id="IPR013128">
    <property type="entry name" value="Peptidase_C1A"/>
</dbReference>
<dbReference type="Pfam" id="PF00112">
    <property type="entry name" value="Peptidase_C1"/>
    <property type="match status" value="1"/>
</dbReference>
<dbReference type="Pfam" id="PF08246">
    <property type="entry name" value="Inhibitor_I29"/>
    <property type="match status" value="1"/>
</dbReference>
<evidence type="ECO:0000259" key="9">
    <source>
        <dbReference type="SMART" id="SM00848"/>
    </source>
</evidence>
<name>A0A8D2KRE1_VARKO</name>
<evidence type="ECO:0000256" key="4">
    <source>
        <dbReference type="ARBA" id="ARBA00022807"/>
    </source>
</evidence>
<dbReference type="SMART" id="SM00645">
    <property type="entry name" value="Pept_C1"/>
    <property type="match status" value="1"/>
</dbReference>
<feature type="domain" description="Peptidase C1A papain C-terminal" evidence="8">
    <location>
        <begin position="117"/>
        <end position="323"/>
    </location>
</feature>
<keyword evidence="11" id="KW-1185">Reference proteome</keyword>
<evidence type="ECO:0000256" key="3">
    <source>
        <dbReference type="ARBA" id="ARBA00022801"/>
    </source>
</evidence>
<dbReference type="PANTHER" id="PTHR12411">
    <property type="entry name" value="CYSTEINE PROTEASE FAMILY C1-RELATED"/>
    <property type="match status" value="1"/>
</dbReference>
<keyword evidence="4" id="KW-0788">Thiol protease</keyword>
<evidence type="ECO:0008006" key="12">
    <source>
        <dbReference type="Google" id="ProtNLM"/>
    </source>
</evidence>
<dbReference type="InterPro" id="IPR000668">
    <property type="entry name" value="Peptidase_C1A_C"/>
</dbReference>
<evidence type="ECO:0000259" key="8">
    <source>
        <dbReference type="SMART" id="SM00645"/>
    </source>
</evidence>
<feature type="signal peptide" evidence="7">
    <location>
        <begin position="1"/>
        <end position="21"/>
    </location>
</feature>
<dbReference type="Proteomes" id="UP000694545">
    <property type="component" value="Unplaced"/>
</dbReference>
<reference evidence="10" key="1">
    <citation type="submission" date="2025-08" db="UniProtKB">
        <authorList>
            <consortium name="Ensembl"/>
        </authorList>
    </citation>
    <scope>IDENTIFICATION</scope>
</reference>
<keyword evidence="2" id="KW-0645">Protease</keyword>
<keyword evidence="7" id="KW-0732">Signal</keyword>
<dbReference type="SMART" id="SM00848">
    <property type="entry name" value="Inhibitor_I29"/>
    <property type="match status" value="1"/>
</dbReference>
<evidence type="ECO:0000313" key="11">
    <source>
        <dbReference type="Proteomes" id="UP000694545"/>
    </source>
</evidence>
<evidence type="ECO:0000256" key="7">
    <source>
        <dbReference type="SAM" id="SignalP"/>
    </source>
</evidence>
<feature type="domain" description="Cathepsin propeptide inhibitor" evidence="9">
    <location>
        <begin position="30"/>
        <end position="89"/>
    </location>
</feature>
<reference evidence="10" key="2">
    <citation type="submission" date="2025-09" db="UniProtKB">
        <authorList>
            <consortium name="Ensembl"/>
        </authorList>
    </citation>
    <scope>IDENTIFICATION</scope>
</reference>
<organism evidence="10 11">
    <name type="scientific">Varanus komodoensis</name>
    <name type="common">Komodo dragon</name>
    <dbReference type="NCBI Taxonomy" id="61221"/>
    <lineage>
        <taxon>Eukaryota</taxon>
        <taxon>Metazoa</taxon>
        <taxon>Chordata</taxon>
        <taxon>Craniata</taxon>
        <taxon>Vertebrata</taxon>
        <taxon>Euteleostomi</taxon>
        <taxon>Lepidosauria</taxon>
        <taxon>Squamata</taxon>
        <taxon>Bifurcata</taxon>
        <taxon>Unidentata</taxon>
        <taxon>Episquamata</taxon>
        <taxon>Toxicofera</taxon>
        <taxon>Anguimorpha</taxon>
        <taxon>Paleoanguimorpha</taxon>
        <taxon>Varanoidea</taxon>
        <taxon>Varanidae</taxon>
        <taxon>Varanus</taxon>
    </lineage>
</organism>
<evidence type="ECO:0000256" key="1">
    <source>
        <dbReference type="ARBA" id="ARBA00008455"/>
    </source>
</evidence>
<proteinExistence type="inferred from homology"/>
<evidence type="ECO:0000256" key="5">
    <source>
        <dbReference type="ARBA" id="ARBA00023145"/>
    </source>
</evidence>
<protein>
    <recommendedName>
        <fullName evidence="12">Cathepsin L1-like</fullName>
    </recommendedName>
</protein>
<dbReference type="InterPro" id="IPR038765">
    <property type="entry name" value="Papain-like_cys_pep_sf"/>
</dbReference>
<evidence type="ECO:0000313" key="10">
    <source>
        <dbReference type="Ensembl" id="ENSVKKP00000001668.1"/>
    </source>
</evidence>
<dbReference type="GO" id="GO:0006508">
    <property type="term" value="P:proteolysis"/>
    <property type="evidence" value="ECO:0007669"/>
    <property type="project" value="UniProtKB-KW"/>
</dbReference>
<dbReference type="InterPro" id="IPR039417">
    <property type="entry name" value="Peptidase_C1A_papain-like"/>
</dbReference>
<dbReference type="SUPFAM" id="SSF54001">
    <property type="entry name" value="Cysteine proteinases"/>
    <property type="match status" value="1"/>
</dbReference>
<comment type="similarity">
    <text evidence="1">Belongs to the peptidase C1 family.</text>
</comment>
<dbReference type="InterPro" id="IPR000169">
    <property type="entry name" value="Pept_cys_AS"/>
</dbReference>